<organism evidence="4 5">
    <name type="scientific">Mesomycoplasma ovipneumoniae</name>
    <dbReference type="NCBI Taxonomy" id="29562"/>
    <lineage>
        <taxon>Bacteria</taxon>
        <taxon>Bacillati</taxon>
        <taxon>Mycoplasmatota</taxon>
        <taxon>Mycoplasmoidales</taxon>
        <taxon>Metamycoplasmataceae</taxon>
        <taxon>Mesomycoplasma</taxon>
    </lineage>
</organism>
<dbReference type="InterPro" id="IPR011089">
    <property type="entry name" value="GmrSD_C"/>
</dbReference>
<feature type="compositionally biased region" description="Acidic residues" evidence="1">
    <location>
        <begin position="298"/>
        <end position="315"/>
    </location>
</feature>
<dbReference type="RefSeq" id="WP_318045510.1">
    <property type="nucleotide sequence ID" value="NZ_JAWPFG010000010.1"/>
</dbReference>
<dbReference type="EMBL" id="JAWPFH010000011">
    <property type="protein sequence ID" value="MDW2906527.1"/>
    <property type="molecule type" value="Genomic_DNA"/>
</dbReference>
<dbReference type="Pfam" id="PF03235">
    <property type="entry name" value="GmrSD_N"/>
    <property type="match status" value="1"/>
</dbReference>
<evidence type="ECO:0000313" key="5">
    <source>
        <dbReference type="Proteomes" id="UP001282363"/>
    </source>
</evidence>
<sequence length="1018" mass="120131">MAKKKANENGNIAKNNNLKPWKIGTSIFIYIKPFIEDLGPIINKKHLDYKVEDNKKIVPCTQFAHKKITTKNWQRQKHIAKSTFWQRVVILESLKIVSINKKNDPPLIRLKITKDLVHFYKQNRDEWDGNSTFRHDHIKNIALDLFEKFISSFKKANKVIDKKLNSICFNLLLSFDALYLNSKYKEILVKNSSKNDSVIKGAIESFGSLWIPIMKDIKGEKERNILISKIENYLQKTIEILENGEINNSQNLVVNNKIKNNESKFIKTEDLEIKDEKLNKNNSEVLDMKDEFEVVDPKDEDEHEDEDEDVNEDDEPIKSKTSINKSWINEIMKVEIKEDYKKNDNNINVAIEKSKNVSSETITVQEYLQKFHEYKIYLPFFQRNYTWDPGLIENFFDLIFKEFDTKEDFLFLNTIIFAEKKASVGFWIVDGQQRTVSILLILISILKMASHFGENIFLEQPSIYQTISKILENFSKNNSQYTPLLNFFKNNEKMDDTIFSRNIQKNIEKLLEIKTNKNSVDWINDFTNFILKKILLTLIRISEIKDKQFAKLFISINVQSKPIDVVDLIASRVNEESQQEQIPYVKLIKEYFYYGGKKENKDKLGAFLQNQQYFIKNEFNTQNIENNLFSLYQQLDNLLNKWTNNMALTKETLEAFVKKILVFEYAYVGHINVLPSQKDINDDGIKVLIQEFKNTIHRNELAFINLQINMISKKGANNPYSLIIESAIDKFRIFNHNLNLTEEKENLELFSSVLFQIEKSKIIYYSNFRGQSLRKRIYTTMSQQKNNPSFLKNDNQLYHKLVESLTNESDEANFDDFRNYIDKEGKNDKNLKKNVILRVRISLRNNGEIHPKYKKHFETEFTSQLTNLYNNTYDPISVDHFFPQNPRKDYNIGFLINNDKSYEEKYNKIVQKIGNLILLHKDTNSRKQNKNSEPICQNVQDVLIKGVTDKNGNSKLESLCPKDDSKGFYYKIDPADRNPNKLEKYKEDFKKLEKLINKRTKQIFEIYFEIFFNKNRKN</sequence>
<dbReference type="AlphaFoldDB" id="A0AAJ2UES1"/>
<evidence type="ECO:0000259" key="3">
    <source>
        <dbReference type="Pfam" id="PF07510"/>
    </source>
</evidence>
<comment type="caution">
    <text evidence="4">The sequence shown here is derived from an EMBL/GenBank/DDBJ whole genome shotgun (WGS) entry which is preliminary data.</text>
</comment>
<dbReference type="PANTHER" id="PTHR35149:SF1">
    <property type="entry name" value="DUF5655 DOMAIN-CONTAINING PROTEIN"/>
    <property type="match status" value="1"/>
</dbReference>
<proteinExistence type="predicted"/>
<evidence type="ECO:0000256" key="1">
    <source>
        <dbReference type="SAM" id="MobiDB-lite"/>
    </source>
</evidence>
<feature type="domain" description="GmrSD restriction endonucleases C-terminal" evidence="3">
    <location>
        <begin position="810"/>
        <end position="931"/>
    </location>
</feature>
<evidence type="ECO:0000259" key="2">
    <source>
        <dbReference type="Pfam" id="PF03235"/>
    </source>
</evidence>
<name>A0AAJ2UES1_9BACT</name>
<feature type="region of interest" description="Disordered" evidence="1">
    <location>
        <begin position="295"/>
        <end position="317"/>
    </location>
</feature>
<dbReference type="Pfam" id="PF07510">
    <property type="entry name" value="GmrSD_C"/>
    <property type="match status" value="1"/>
</dbReference>
<dbReference type="PANTHER" id="PTHR35149">
    <property type="entry name" value="SLL5132 PROTEIN"/>
    <property type="match status" value="1"/>
</dbReference>
<evidence type="ECO:0000313" key="4">
    <source>
        <dbReference type="EMBL" id="MDW2906527.1"/>
    </source>
</evidence>
<dbReference type="Proteomes" id="UP001282363">
    <property type="component" value="Unassembled WGS sequence"/>
</dbReference>
<gene>
    <name evidence="4" type="ORF">R7U65_02795</name>
</gene>
<protein>
    <submittedName>
        <fullName evidence="4">DUF262 domain-containing protein</fullName>
    </submittedName>
</protein>
<accession>A0AAJ2UES1</accession>
<dbReference type="InterPro" id="IPR004919">
    <property type="entry name" value="GmrSD_N"/>
</dbReference>
<reference evidence="4" key="1">
    <citation type="submission" date="2023-10" db="EMBL/GenBank/DDBJ databases">
        <title>Genome sequences of Mycoplasma ovipneumoniae isolated from goats.</title>
        <authorList>
            <person name="Spergser J."/>
        </authorList>
    </citation>
    <scope>NUCLEOTIDE SEQUENCE</scope>
    <source>
        <strain evidence="4">GL19</strain>
    </source>
</reference>
<feature type="domain" description="GmrSD restriction endonucleases N-terminal" evidence="2">
    <location>
        <begin position="370"/>
        <end position="572"/>
    </location>
</feature>